<reference evidence="1 2" key="1">
    <citation type="submission" date="2017-03" db="EMBL/GenBank/DDBJ databases">
        <title>Genome sequencing of Shewanella japonica KCTC 22435.</title>
        <authorList>
            <person name="Kim K.M."/>
        </authorList>
    </citation>
    <scope>NUCLEOTIDE SEQUENCE [LARGE SCALE GENOMIC DNA]</scope>
    <source>
        <strain evidence="1 2">KCTC 22435</strain>
    </source>
</reference>
<sequence length="92" mass="10258">MIIISHKCASITITIICKRVCSLSKIAHKAISNNSEKFSKNLQFSPFVNDNDFHSFFVNFSLSFGANTPFAITIAHSSEKHCAFTAVKMMKI</sequence>
<protein>
    <submittedName>
        <fullName evidence="1">Uncharacterized protein</fullName>
    </submittedName>
</protein>
<dbReference type="Proteomes" id="UP000191820">
    <property type="component" value="Chromosome"/>
</dbReference>
<dbReference type="EMBL" id="CP020472">
    <property type="protein sequence ID" value="ARD20818.1"/>
    <property type="molecule type" value="Genomic_DNA"/>
</dbReference>
<gene>
    <name evidence="1" type="ORF">SJ2017_0480</name>
</gene>
<evidence type="ECO:0000313" key="1">
    <source>
        <dbReference type="EMBL" id="ARD20818.1"/>
    </source>
</evidence>
<proteinExistence type="predicted"/>
<evidence type="ECO:0000313" key="2">
    <source>
        <dbReference type="Proteomes" id="UP000191820"/>
    </source>
</evidence>
<name>A0ABN4Y9X8_9GAMM</name>
<keyword evidence="2" id="KW-1185">Reference proteome</keyword>
<accession>A0ABN4Y9X8</accession>
<organism evidence="1 2">
    <name type="scientific">Shewanella japonica</name>
    <dbReference type="NCBI Taxonomy" id="93973"/>
    <lineage>
        <taxon>Bacteria</taxon>
        <taxon>Pseudomonadati</taxon>
        <taxon>Pseudomonadota</taxon>
        <taxon>Gammaproteobacteria</taxon>
        <taxon>Alteromonadales</taxon>
        <taxon>Shewanellaceae</taxon>
        <taxon>Shewanella</taxon>
    </lineage>
</organism>